<organism evidence="1 2">
    <name type="scientific">Hyaloscypha variabilis (strain UAMH 11265 / GT02V1 / F)</name>
    <name type="common">Meliniomyces variabilis</name>
    <dbReference type="NCBI Taxonomy" id="1149755"/>
    <lineage>
        <taxon>Eukaryota</taxon>
        <taxon>Fungi</taxon>
        <taxon>Dikarya</taxon>
        <taxon>Ascomycota</taxon>
        <taxon>Pezizomycotina</taxon>
        <taxon>Leotiomycetes</taxon>
        <taxon>Helotiales</taxon>
        <taxon>Hyaloscyphaceae</taxon>
        <taxon>Hyaloscypha</taxon>
        <taxon>Hyaloscypha variabilis</taxon>
    </lineage>
</organism>
<proteinExistence type="predicted"/>
<dbReference type="STRING" id="1149755.A0A2J6RSQ4"/>
<dbReference type="InterPro" id="IPR000250">
    <property type="entry name" value="Peptidase_G1"/>
</dbReference>
<evidence type="ECO:0000313" key="1">
    <source>
        <dbReference type="EMBL" id="PMD41540.1"/>
    </source>
</evidence>
<dbReference type="GO" id="GO:0006508">
    <property type="term" value="P:proteolysis"/>
    <property type="evidence" value="ECO:0007669"/>
    <property type="project" value="InterPro"/>
</dbReference>
<name>A0A2J6RSQ4_HYAVF</name>
<gene>
    <name evidence="1" type="ORF">L207DRAFT_565393</name>
</gene>
<dbReference type="SUPFAM" id="SSF49899">
    <property type="entry name" value="Concanavalin A-like lectins/glucanases"/>
    <property type="match status" value="1"/>
</dbReference>
<reference evidence="1 2" key="1">
    <citation type="submission" date="2016-04" db="EMBL/GenBank/DDBJ databases">
        <title>A degradative enzymes factory behind the ericoid mycorrhizal symbiosis.</title>
        <authorList>
            <consortium name="DOE Joint Genome Institute"/>
            <person name="Martino E."/>
            <person name="Morin E."/>
            <person name="Grelet G."/>
            <person name="Kuo A."/>
            <person name="Kohler A."/>
            <person name="Daghino S."/>
            <person name="Barry K."/>
            <person name="Choi C."/>
            <person name="Cichocki N."/>
            <person name="Clum A."/>
            <person name="Copeland A."/>
            <person name="Hainaut M."/>
            <person name="Haridas S."/>
            <person name="Labutti K."/>
            <person name="Lindquist E."/>
            <person name="Lipzen A."/>
            <person name="Khouja H.-R."/>
            <person name="Murat C."/>
            <person name="Ohm R."/>
            <person name="Olson A."/>
            <person name="Spatafora J."/>
            <person name="Veneault-Fourrey C."/>
            <person name="Henrissat B."/>
            <person name="Grigoriev I."/>
            <person name="Martin F."/>
            <person name="Perotto S."/>
        </authorList>
    </citation>
    <scope>NUCLEOTIDE SEQUENCE [LARGE SCALE GENOMIC DNA]</scope>
    <source>
        <strain evidence="1 2">F</strain>
    </source>
</reference>
<dbReference type="Proteomes" id="UP000235786">
    <property type="component" value="Unassembled WGS sequence"/>
</dbReference>
<dbReference type="OrthoDB" id="2862635at2759"/>
<dbReference type="PANTHER" id="PTHR37536:SF1">
    <property type="entry name" value="ASPERGILLOPEPSIN, PUTAITVE (AFU_ORTHOLOGUE AFUA_7G01200)"/>
    <property type="match status" value="1"/>
</dbReference>
<protein>
    <submittedName>
        <fullName evidence="1">Uncharacterized protein</fullName>
    </submittedName>
</protein>
<dbReference type="PANTHER" id="PTHR37536">
    <property type="entry name" value="PUTATIVE (AFU_ORTHOLOGUE AFUA_3G02970)-RELATED"/>
    <property type="match status" value="1"/>
</dbReference>
<dbReference type="Gene3D" id="2.60.120.700">
    <property type="entry name" value="Peptidase G1"/>
    <property type="match status" value="1"/>
</dbReference>
<keyword evidence="2" id="KW-1185">Reference proteome</keyword>
<dbReference type="InterPro" id="IPR038656">
    <property type="entry name" value="Peptidase_G1_sf"/>
</dbReference>
<dbReference type="AlphaFoldDB" id="A0A2J6RSQ4"/>
<dbReference type="EMBL" id="KZ613944">
    <property type="protein sequence ID" value="PMD41540.1"/>
    <property type="molecule type" value="Genomic_DNA"/>
</dbReference>
<evidence type="ECO:0000313" key="2">
    <source>
        <dbReference type="Proteomes" id="UP000235786"/>
    </source>
</evidence>
<dbReference type="Pfam" id="PF01828">
    <property type="entry name" value="Peptidase_A4"/>
    <property type="match status" value="1"/>
</dbReference>
<dbReference type="InterPro" id="IPR013320">
    <property type="entry name" value="ConA-like_dom_sf"/>
</dbReference>
<sequence length="215" mass="23880">MVIANNGVYIFSLPAQGTCNFGSPRSDFVSGHICSSFCRDPRIQEFQLLLTDLFSTHHINMRVFTFFSTAFFLLLPPSQFPVALNSVVVPHEEQLVFALAEFQACEVREMTLAVKPETPPTPFTCRIGQGDMIMGPPSGEIFNYIHGQFIVPTPSWPSSVGSASVWMGLDGCTYPVLLQAGVDFNANDDGSNSYSPWYEWFPSAAIYFVYSKFSL</sequence>
<accession>A0A2J6RSQ4</accession>
<dbReference type="GO" id="GO:0070007">
    <property type="term" value="F:glutamic-type endopeptidase activity"/>
    <property type="evidence" value="ECO:0007669"/>
    <property type="project" value="InterPro"/>
</dbReference>